<proteinExistence type="predicted"/>
<name>A0AAD8DWL2_MYTSE</name>
<dbReference type="Proteomes" id="UP001231518">
    <property type="component" value="Chromosome 19"/>
</dbReference>
<reference evidence="1" key="1">
    <citation type="submission" date="2023-03" db="EMBL/GenBank/DDBJ databases">
        <title>Chromosome-level genomes of two armyworms, Mythimna separata and Mythimna loreyi, provide insights into the biosynthesis and reception of sex pheromones.</title>
        <authorList>
            <person name="Zhao H."/>
        </authorList>
    </citation>
    <scope>NUCLEOTIDE SEQUENCE</scope>
    <source>
        <strain evidence="1">BeijingLab</strain>
        <tissue evidence="1">Pupa</tissue>
    </source>
</reference>
<keyword evidence="2" id="KW-1185">Reference proteome</keyword>
<comment type="caution">
    <text evidence="1">The sequence shown here is derived from an EMBL/GenBank/DDBJ whole genome shotgun (WGS) entry which is preliminary data.</text>
</comment>
<sequence length="76" mass="8746">MTFHSDRLSASSTLTHPWLIQSALCTELHVTKSKLKRYVIKKRWAKAVSAVIALKRMGAKFEDHHEEKVEKKNGEN</sequence>
<gene>
    <name evidence="1" type="ORF">PYW07_006548</name>
</gene>
<accession>A0AAD8DWL2</accession>
<protein>
    <submittedName>
        <fullName evidence="1">Uncharacterized protein</fullName>
    </submittedName>
</protein>
<evidence type="ECO:0000313" key="1">
    <source>
        <dbReference type="EMBL" id="KAJ8728852.1"/>
    </source>
</evidence>
<organism evidence="1 2">
    <name type="scientific">Mythimna separata</name>
    <name type="common">Oriental armyworm</name>
    <name type="synonym">Pseudaletia separata</name>
    <dbReference type="NCBI Taxonomy" id="271217"/>
    <lineage>
        <taxon>Eukaryota</taxon>
        <taxon>Metazoa</taxon>
        <taxon>Ecdysozoa</taxon>
        <taxon>Arthropoda</taxon>
        <taxon>Hexapoda</taxon>
        <taxon>Insecta</taxon>
        <taxon>Pterygota</taxon>
        <taxon>Neoptera</taxon>
        <taxon>Endopterygota</taxon>
        <taxon>Lepidoptera</taxon>
        <taxon>Glossata</taxon>
        <taxon>Ditrysia</taxon>
        <taxon>Noctuoidea</taxon>
        <taxon>Noctuidae</taxon>
        <taxon>Noctuinae</taxon>
        <taxon>Hadenini</taxon>
        <taxon>Mythimna</taxon>
    </lineage>
</organism>
<dbReference type="EMBL" id="JARGEI010000007">
    <property type="protein sequence ID" value="KAJ8728852.1"/>
    <property type="molecule type" value="Genomic_DNA"/>
</dbReference>
<dbReference type="AlphaFoldDB" id="A0AAD8DWL2"/>
<evidence type="ECO:0000313" key="2">
    <source>
        <dbReference type="Proteomes" id="UP001231518"/>
    </source>
</evidence>